<dbReference type="AlphaFoldDB" id="A0A091HDM1"/>
<evidence type="ECO:0000313" key="2">
    <source>
        <dbReference type="EMBL" id="KFO92917.1"/>
    </source>
</evidence>
<feature type="signal peptide" evidence="1">
    <location>
        <begin position="1"/>
        <end position="19"/>
    </location>
</feature>
<keyword evidence="3" id="KW-1185">Reference proteome</keyword>
<accession>A0A091HDM1</accession>
<proteinExistence type="predicted"/>
<reference evidence="2 3" key="1">
    <citation type="submission" date="2014-04" db="EMBL/GenBank/DDBJ databases">
        <title>Genome evolution of avian class.</title>
        <authorList>
            <person name="Zhang G."/>
            <person name="Li C."/>
        </authorList>
    </citation>
    <scope>NUCLEOTIDE SEQUENCE [LARGE SCALE GENOMIC DNA]</scope>
    <source>
        <strain evidence="2">BGI_N320</strain>
    </source>
</reference>
<keyword evidence="1" id="KW-0732">Signal</keyword>
<dbReference type="EMBL" id="KL531476">
    <property type="protein sequence ID" value="KFO92917.1"/>
    <property type="molecule type" value="Genomic_DNA"/>
</dbReference>
<sequence length="57" mass="6005">MQLMASLVSVLLLVWSVRATALPGEERLAIQSSGEQSPVRRDAVLKVLAGLLGGADM</sequence>
<gene>
    <name evidence="2" type="ORF">N320_08636</name>
</gene>
<name>A0A091HDM1_BUCRH</name>
<evidence type="ECO:0000313" key="3">
    <source>
        <dbReference type="Proteomes" id="UP000054064"/>
    </source>
</evidence>
<organism evidence="2 3">
    <name type="scientific">Buceros rhinoceros silvestris</name>
    <dbReference type="NCBI Taxonomy" id="175836"/>
    <lineage>
        <taxon>Eukaryota</taxon>
        <taxon>Metazoa</taxon>
        <taxon>Chordata</taxon>
        <taxon>Craniata</taxon>
        <taxon>Vertebrata</taxon>
        <taxon>Euteleostomi</taxon>
        <taxon>Archelosauria</taxon>
        <taxon>Archosauria</taxon>
        <taxon>Dinosauria</taxon>
        <taxon>Saurischia</taxon>
        <taxon>Theropoda</taxon>
        <taxon>Coelurosauria</taxon>
        <taxon>Aves</taxon>
        <taxon>Neognathae</taxon>
        <taxon>Neoaves</taxon>
        <taxon>Telluraves</taxon>
        <taxon>Coraciimorphae</taxon>
        <taxon>Bucerotiformes</taxon>
        <taxon>Bucerotidae</taxon>
        <taxon>Buceros</taxon>
    </lineage>
</organism>
<feature type="non-terminal residue" evidence="2">
    <location>
        <position position="57"/>
    </location>
</feature>
<dbReference type="Proteomes" id="UP000054064">
    <property type="component" value="Unassembled WGS sequence"/>
</dbReference>
<protein>
    <submittedName>
        <fullName evidence="2">Somatostatin-2</fullName>
    </submittedName>
</protein>
<evidence type="ECO:0000256" key="1">
    <source>
        <dbReference type="SAM" id="SignalP"/>
    </source>
</evidence>
<feature type="chain" id="PRO_5001874475" evidence="1">
    <location>
        <begin position="20"/>
        <end position="57"/>
    </location>
</feature>